<comment type="caution">
    <text evidence="1">The sequence shown here is derived from an EMBL/GenBank/DDBJ whole genome shotgun (WGS) entry which is preliminary data.</text>
</comment>
<evidence type="ECO:0000313" key="2">
    <source>
        <dbReference type="Proteomes" id="UP001230685"/>
    </source>
</evidence>
<name>A0ABT9EM26_9SPHN</name>
<dbReference type="Proteomes" id="UP001230685">
    <property type="component" value="Unassembled WGS sequence"/>
</dbReference>
<keyword evidence="2" id="KW-1185">Reference proteome</keyword>
<dbReference type="EMBL" id="JAUUDS010000006">
    <property type="protein sequence ID" value="MDP1028020.1"/>
    <property type="molecule type" value="Genomic_DNA"/>
</dbReference>
<sequence length="294" mass="30115">MSRGAYLALDWGTTNRRAYLMADDGAMLDTMRDDRGVLAVGREEYPAELEALRARYGDLPVIAAGMVGSTRGWHEAPYVAAPVDAAGLAAAALVLDDQRFTIVPGVSLLTDTRADVMRGEEVQVLGAVAAGLAPADALFCQPGTHNKWVRTEAGRITGFATAMTGELFALLRDHGILAGMLGGSVADGPAFRDGLARGAGAADLTVALFEVRAGVLLGRRAAEDAAAYASGILIGADVGSQGAGGAIGTVHLLADGNLADLYAAAIAALGGTAVRVDSHAAFLAGIHHLRELIS</sequence>
<dbReference type="InterPro" id="IPR042258">
    <property type="entry name" value="DGOK_N"/>
</dbReference>
<dbReference type="Gene3D" id="3.30.420.300">
    <property type="entry name" value="2-keto-3-deoxy-galactonokinase, substrate binding domain"/>
    <property type="match status" value="1"/>
</dbReference>
<evidence type="ECO:0000313" key="1">
    <source>
        <dbReference type="EMBL" id="MDP1028020.1"/>
    </source>
</evidence>
<organism evidence="1 2">
    <name type="scientific">Sphingomonas aurea</name>
    <dbReference type="NCBI Taxonomy" id="3063994"/>
    <lineage>
        <taxon>Bacteria</taxon>
        <taxon>Pseudomonadati</taxon>
        <taxon>Pseudomonadota</taxon>
        <taxon>Alphaproteobacteria</taxon>
        <taxon>Sphingomonadales</taxon>
        <taxon>Sphingomonadaceae</taxon>
        <taxon>Sphingomonas</taxon>
    </lineage>
</organism>
<dbReference type="Gene3D" id="3.30.420.310">
    <property type="entry name" value="2-keto-3-deoxy-galactonokinase, C-terminal domain"/>
    <property type="match status" value="1"/>
</dbReference>
<reference evidence="1 2" key="1">
    <citation type="submission" date="2023-07" db="EMBL/GenBank/DDBJ databases">
        <authorList>
            <person name="Kim M.K."/>
        </authorList>
    </citation>
    <scope>NUCLEOTIDE SEQUENCE [LARGE SCALE GENOMIC DNA]</scope>
    <source>
        <strain evidence="1 2">KR1UV-12</strain>
    </source>
</reference>
<dbReference type="RefSeq" id="WP_305173724.1">
    <property type="nucleotide sequence ID" value="NZ_JAUUDS010000006.1"/>
</dbReference>
<proteinExistence type="predicted"/>
<dbReference type="InterPro" id="IPR007729">
    <property type="entry name" value="DGOK"/>
</dbReference>
<protein>
    <submittedName>
        <fullName evidence="1">2-dehydro-3-deoxygalactonokinase</fullName>
    </submittedName>
</protein>
<dbReference type="InterPro" id="IPR042257">
    <property type="entry name" value="DGOK_C"/>
</dbReference>
<gene>
    <name evidence="1" type="ORF">Q5H91_12420</name>
</gene>
<accession>A0ABT9EM26</accession>
<dbReference type="Pfam" id="PF05035">
    <property type="entry name" value="DGOK"/>
    <property type="match status" value="1"/>
</dbReference>